<dbReference type="InterPro" id="IPR000085">
    <property type="entry name" value="RuvA"/>
</dbReference>
<accession>A0A1F4XPE0</accession>
<dbReference type="Gene3D" id="1.10.150.20">
    <property type="entry name" value="5' to 3' exonuclease, C-terminal subdomain"/>
    <property type="match status" value="1"/>
</dbReference>
<dbReference type="NCBIfam" id="TIGR00084">
    <property type="entry name" value="ruvA"/>
    <property type="match status" value="1"/>
</dbReference>
<dbReference type="InterPro" id="IPR010994">
    <property type="entry name" value="RuvA_2-like"/>
</dbReference>
<keyword evidence="2 6" id="KW-0227">DNA damage</keyword>
<dbReference type="AlphaFoldDB" id="A0A1F4XPE0"/>
<dbReference type="GO" id="GO:0000400">
    <property type="term" value="F:four-way junction DNA binding"/>
    <property type="evidence" value="ECO:0007669"/>
    <property type="project" value="UniProtKB-UniRule"/>
</dbReference>
<evidence type="ECO:0000256" key="6">
    <source>
        <dbReference type="HAMAP-Rule" id="MF_00031"/>
    </source>
</evidence>
<organism evidence="9 10">
    <name type="scientific">Candidatus Adlerbacteria bacterium RIFCSPHIGHO2_02_FULL_52_17</name>
    <dbReference type="NCBI Taxonomy" id="1797240"/>
    <lineage>
        <taxon>Bacteria</taxon>
        <taxon>Candidatus Adleribacteriota</taxon>
    </lineage>
</organism>
<comment type="subcellular location">
    <subcellularLocation>
        <location evidence="6">Cytoplasm</location>
    </subcellularLocation>
</comment>
<keyword evidence="3 6" id="KW-0238">DNA-binding</keyword>
<evidence type="ECO:0000256" key="5">
    <source>
        <dbReference type="ARBA" id="ARBA00023204"/>
    </source>
</evidence>
<dbReference type="Gene3D" id="2.40.50.140">
    <property type="entry name" value="Nucleic acid-binding proteins"/>
    <property type="match status" value="1"/>
</dbReference>
<evidence type="ECO:0000256" key="2">
    <source>
        <dbReference type="ARBA" id="ARBA00022763"/>
    </source>
</evidence>
<feature type="domain" description="Helix-hairpin-helix DNA-binding motif class 1" evidence="8">
    <location>
        <begin position="109"/>
        <end position="128"/>
    </location>
</feature>
<keyword evidence="4 6" id="KW-0233">DNA recombination</keyword>
<dbReference type="STRING" id="1797240.A3D68_00950"/>
<comment type="caution">
    <text evidence="9">The sequence shown here is derived from an EMBL/GenBank/DDBJ whole genome shotgun (WGS) entry which is preliminary data.</text>
</comment>
<dbReference type="GO" id="GO:0005737">
    <property type="term" value="C:cytoplasm"/>
    <property type="evidence" value="ECO:0007669"/>
    <property type="project" value="UniProtKB-SubCell"/>
</dbReference>
<dbReference type="GO" id="GO:0009379">
    <property type="term" value="C:Holliday junction helicase complex"/>
    <property type="evidence" value="ECO:0007669"/>
    <property type="project" value="InterPro"/>
</dbReference>
<comment type="caution">
    <text evidence="6">Lacks conserved residue(s) required for the propagation of feature annotation.</text>
</comment>
<dbReference type="Proteomes" id="UP000177564">
    <property type="component" value="Unassembled WGS sequence"/>
</dbReference>
<dbReference type="EMBL" id="MEWU01000019">
    <property type="protein sequence ID" value="OGC83486.1"/>
    <property type="molecule type" value="Genomic_DNA"/>
</dbReference>
<dbReference type="HAMAP" id="MF_00031">
    <property type="entry name" value="DNA_HJ_migration_RuvA"/>
    <property type="match status" value="1"/>
</dbReference>
<feature type="coiled-coil region" evidence="7">
    <location>
        <begin position="163"/>
        <end position="190"/>
    </location>
</feature>
<dbReference type="Pfam" id="PF01330">
    <property type="entry name" value="RuvA_N"/>
    <property type="match status" value="1"/>
</dbReference>
<keyword evidence="9" id="KW-0547">Nucleotide-binding</keyword>
<reference evidence="9 10" key="1">
    <citation type="journal article" date="2016" name="Nat. Commun.">
        <title>Thousands of microbial genomes shed light on interconnected biogeochemical processes in an aquifer system.</title>
        <authorList>
            <person name="Anantharaman K."/>
            <person name="Brown C.T."/>
            <person name="Hug L.A."/>
            <person name="Sharon I."/>
            <person name="Castelle C.J."/>
            <person name="Probst A.J."/>
            <person name="Thomas B.C."/>
            <person name="Singh A."/>
            <person name="Wilkins M.J."/>
            <person name="Karaoz U."/>
            <person name="Brodie E.L."/>
            <person name="Williams K.H."/>
            <person name="Hubbard S.S."/>
            <person name="Banfield J.F."/>
        </authorList>
    </citation>
    <scope>NUCLEOTIDE SEQUENCE [LARGE SCALE GENOMIC DNA]</scope>
</reference>
<feature type="region of interest" description="Domain III" evidence="6">
    <location>
        <begin position="151"/>
        <end position="195"/>
    </location>
</feature>
<keyword evidence="5 6" id="KW-0234">DNA repair</keyword>
<protein>
    <recommendedName>
        <fullName evidence="6">Holliday junction branch migration complex subunit RuvA</fullName>
    </recommendedName>
</protein>
<dbReference type="GO" id="GO:0005524">
    <property type="term" value="F:ATP binding"/>
    <property type="evidence" value="ECO:0007669"/>
    <property type="project" value="InterPro"/>
</dbReference>
<evidence type="ECO:0000256" key="4">
    <source>
        <dbReference type="ARBA" id="ARBA00023172"/>
    </source>
</evidence>
<dbReference type="Pfam" id="PF07499">
    <property type="entry name" value="RuvA_C"/>
    <property type="match status" value="1"/>
</dbReference>
<dbReference type="Pfam" id="PF14520">
    <property type="entry name" value="HHH_5"/>
    <property type="match status" value="1"/>
</dbReference>
<dbReference type="GO" id="GO:0009378">
    <property type="term" value="F:four-way junction helicase activity"/>
    <property type="evidence" value="ECO:0007669"/>
    <property type="project" value="InterPro"/>
</dbReference>
<dbReference type="SUPFAM" id="SSF46929">
    <property type="entry name" value="DNA helicase RuvA subunit, C-terminal domain"/>
    <property type="match status" value="1"/>
</dbReference>
<evidence type="ECO:0000256" key="7">
    <source>
        <dbReference type="SAM" id="Coils"/>
    </source>
</evidence>
<comment type="subunit">
    <text evidence="6">Homotetramer. Forms an RuvA(8)-RuvB(12)-Holliday junction (HJ) complex. HJ DNA is sandwiched between 2 RuvA tetramers; dsDNA enters through RuvA and exits via RuvB. An RuvB hexamer assembles on each DNA strand where it exits the tetramer. Each RuvB hexamer is contacted by two RuvA subunits (via domain III) on 2 adjacent RuvB subunits; this complex drives branch migration. In the full resolvosome a probable DNA-RuvA(4)-RuvB(12)-RuvC(2) complex forms which resolves the HJ.</text>
</comment>
<name>A0A1F4XPE0_9BACT</name>
<comment type="domain">
    <text evidence="6">Has three domains with a flexible linker between the domains II and III and assumes an 'L' shape. Domain III is highly mobile and contacts RuvB.</text>
</comment>
<proteinExistence type="inferred from homology"/>
<dbReference type="CDD" id="cd14332">
    <property type="entry name" value="UBA_RuvA_C"/>
    <property type="match status" value="1"/>
</dbReference>
<dbReference type="GO" id="GO:0048476">
    <property type="term" value="C:Holliday junction resolvase complex"/>
    <property type="evidence" value="ECO:0007669"/>
    <property type="project" value="UniProtKB-UniRule"/>
</dbReference>
<comment type="similarity">
    <text evidence="6">Belongs to the RuvA family.</text>
</comment>
<dbReference type="InterPro" id="IPR012340">
    <property type="entry name" value="NA-bd_OB-fold"/>
</dbReference>
<evidence type="ECO:0000259" key="8">
    <source>
        <dbReference type="SMART" id="SM00278"/>
    </source>
</evidence>
<comment type="function">
    <text evidence="6">The RuvA-RuvB-RuvC complex processes Holliday junction (HJ) DNA during genetic recombination and DNA repair, while the RuvA-RuvB complex plays an important role in the rescue of blocked DNA replication forks via replication fork reversal (RFR). RuvA specifically binds to HJ cruciform DNA, conferring on it an open structure. The RuvB hexamer acts as an ATP-dependent pump, pulling dsDNA into and through the RuvAB complex. HJ branch migration allows RuvC to scan DNA until it finds its consensus sequence, where it cleaves and resolves the cruciform DNA.</text>
</comment>
<keyword evidence="9" id="KW-0378">Hydrolase</keyword>
<sequence>MIGKLTGIFGGTTPEGAAIVEVGGVGYAVRVPLAALGAMRADSKSFSLFIHTSVREDAIDLFGFLTQEELAFFKELLGVSSIGPKTALGILNIADVATLKRGIAAGDAAILTKVYGIGKKSAERIVVELRDKLANESRARGEKVGTSEDADVIEALMALGYGAAESRQALKNVDQELAGVRERLSAALKKLGSAS</sequence>
<evidence type="ECO:0000313" key="9">
    <source>
        <dbReference type="EMBL" id="OGC83486.1"/>
    </source>
</evidence>
<evidence type="ECO:0000256" key="3">
    <source>
        <dbReference type="ARBA" id="ARBA00023125"/>
    </source>
</evidence>
<feature type="region of interest" description="Domain II" evidence="6">
    <location>
        <begin position="66"/>
        <end position="143"/>
    </location>
</feature>
<keyword evidence="7" id="KW-0175">Coiled coil</keyword>
<dbReference type="InterPro" id="IPR013849">
    <property type="entry name" value="DNA_helicase_Holl-junc_RuvA_I"/>
</dbReference>
<dbReference type="SUPFAM" id="SSF50249">
    <property type="entry name" value="Nucleic acid-binding proteins"/>
    <property type="match status" value="1"/>
</dbReference>
<feature type="domain" description="Helix-hairpin-helix DNA-binding motif class 1" evidence="8">
    <location>
        <begin position="74"/>
        <end position="93"/>
    </location>
</feature>
<dbReference type="InterPro" id="IPR003583">
    <property type="entry name" value="Hlx-hairpin-Hlx_DNA-bd_motif"/>
</dbReference>
<dbReference type="SMART" id="SM00278">
    <property type="entry name" value="HhH1"/>
    <property type="match status" value="2"/>
</dbReference>
<dbReference type="InterPro" id="IPR036267">
    <property type="entry name" value="RuvA_C_sf"/>
</dbReference>
<dbReference type="Gene3D" id="1.10.8.10">
    <property type="entry name" value="DNA helicase RuvA subunit, C-terminal domain"/>
    <property type="match status" value="1"/>
</dbReference>
<dbReference type="SUPFAM" id="SSF47781">
    <property type="entry name" value="RuvA domain 2-like"/>
    <property type="match status" value="1"/>
</dbReference>
<keyword evidence="9" id="KW-0067">ATP-binding</keyword>
<evidence type="ECO:0000313" key="10">
    <source>
        <dbReference type="Proteomes" id="UP000177564"/>
    </source>
</evidence>
<evidence type="ECO:0000256" key="1">
    <source>
        <dbReference type="ARBA" id="ARBA00022490"/>
    </source>
</evidence>
<dbReference type="GO" id="GO:0006281">
    <property type="term" value="P:DNA repair"/>
    <property type="evidence" value="ECO:0007669"/>
    <property type="project" value="UniProtKB-UniRule"/>
</dbReference>
<dbReference type="GO" id="GO:0006310">
    <property type="term" value="P:DNA recombination"/>
    <property type="evidence" value="ECO:0007669"/>
    <property type="project" value="UniProtKB-UniRule"/>
</dbReference>
<dbReference type="InterPro" id="IPR011114">
    <property type="entry name" value="RuvA_C"/>
</dbReference>
<gene>
    <name evidence="6" type="primary">ruvA</name>
    <name evidence="9" type="ORF">A3D68_00950</name>
</gene>
<keyword evidence="9" id="KW-0347">Helicase</keyword>
<keyword evidence="1 6" id="KW-0963">Cytoplasm</keyword>